<keyword evidence="1" id="KW-0472">Membrane</keyword>
<comment type="caution">
    <text evidence="2">The sequence shown here is derived from an EMBL/GenBank/DDBJ whole genome shotgun (WGS) entry which is preliminary data.</text>
</comment>
<reference evidence="2" key="2">
    <citation type="journal article" date="2016" name="Fungal Biol.">
        <title>Ochratoxin A production by Penicillium thymicola.</title>
        <authorList>
            <person name="Nguyen H.D.T."/>
            <person name="McMullin D.R."/>
            <person name="Ponomareva E."/>
            <person name="Riley R."/>
            <person name="Pomraning K.R."/>
            <person name="Baker S.E."/>
            <person name="Seifert K.A."/>
        </authorList>
    </citation>
    <scope>NUCLEOTIDE SEQUENCE</scope>
    <source>
        <strain evidence="2">DAOM 180753</strain>
    </source>
</reference>
<evidence type="ECO:0000256" key="1">
    <source>
        <dbReference type="SAM" id="Phobius"/>
    </source>
</evidence>
<reference evidence="2" key="1">
    <citation type="submission" date="2015-06" db="EMBL/GenBank/DDBJ databases">
        <authorList>
            <person name="Nguyen H."/>
        </authorList>
    </citation>
    <scope>NUCLEOTIDE SEQUENCE</scope>
    <source>
        <strain evidence="2">DAOM 180753</strain>
    </source>
</reference>
<keyword evidence="3" id="KW-1185">Reference proteome</keyword>
<feature type="transmembrane region" description="Helical" evidence="1">
    <location>
        <begin position="12"/>
        <end position="31"/>
    </location>
</feature>
<keyword evidence="1" id="KW-0812">Transmembrane</keyword>
<dbReference type="InterPro" id="IPR018803">
    <property type="entry name" value="Ish1/Msc1-like"/>
</dbReference>
<proteinExistence type="predicted"/>
<evidence type="ECO:0000313" key="2">
    <source>
        <dbReference type="EMBL" id="KAJ9485437.1"/>
    </source>
</evidence>
<gene>
    <name evidence="2" type="ORF">VN97_g7919</name>
</gene>
<protein>
    <submittedName>
        <fullName evidence="2">Uncharacterized protein</fullName>
    </submittedName>
</protein>
<dbReference type="EMBL" id="LACB01000266">
    <property type="protein sequence ID" value="KAJ9485437.1"/>
    <property type="molecule type" value="Genomic_DNA"/>
</dbReference>
<dbReference type="Pfam" id="PF10281">
    <property type="entry name" value="Ish1"/>
    <property type="match status" value="1"/>
</dbReference>
<accession>A0AAI9TDN2</accession>
<feature type="transmembrane region" description="Helical" evidence="1">
    <location>
        <begin position="68"/>
        <end position="85"/>
    </location>
</feature>
<organism evidence="2 3">
    <name type="scientific">Penicillium thymicola</name>
    <dbReference type="NCBI Taxonomy" id="293382"/>
    <lineage>
        <taxon>Eukaryota</taxon>
        <taxon>Fungi</taxon>
        <taxon>Dikarya</taxon>
        <taxon>Ascomycota</taxon>
        <taxon>Pezizomycotina</taxon>
        <taxon>Eurotiomycetes</taxon>
        <taxon>Eurotiomycetidae</taxon>
        <taxon>Eurotiales</taxon>
        <taxon>Aspergillaceae</taxon>
        <taxon>Penicillium</taxon>
    </lineage>
</organism>
<dbReference type="AlphaFoldDB" id="A0AAI9TDN2"/>
<evidence type="ECO:0000313" key="3">
    <source>
        <dbReference type="Proteomes" id="UP001227192"/>
    </source>
</evidence>
<dbReference type="Proteomes" id="UP001227192">
    <property type="component" value="Unassembled WGS sequence"/>
</dbReference>
<keyword evidence="1" id="KW-1133">Transmembrane helix</keyword>
<name>A0AAI9TDN2_PENTH</name>
<sequence>MNCSHLVIRLEYLSFARVLRLFFIFLLFIIFDLLGKKDSTSTQEIQRIIASFFNMPTPLDRALNSKNLFLGFAGMVTAVAAYTIMGSDVLPAQADPTGDPENWTMDEMTRWLKARGLLPSEAATREELLERVKANLRIPRKTSAAP</sequence>